<keyword evidence="3" id="KW-0012">Acyltransferase</keyword>
<dbReference type="Pfam" id="PF00755">
    <property type="entry name" value="Carn_acyltransf"/>
    <property type="match status" value="1"/>
</dbReference>
<dbReference type="InterPro" id="IPR039551">
    <property type="entry name" value="Cho/carn_acyl_trans"/>
</dbReference>
<feature type="domain" description="Choline/carnitine acyltransferase" evidence="5">
    <location>
        <begin position="161"/>
        <end position="619"/>
    </location>
</feature>
<dbReference type="Proteomes" id="UP000256690">
    <property type="component" value="Unassembled WGS sequence"/>
</dbReference>
<feature type="active site" description="Proton acceptor" evidence="4">
    <location>
        <position position="355"/>
    </location>
</feature>
<dbReference type="STRING" id="1810919.A0A3D8R0L6"/>
<sequence length="653" mass="71735">MYAISLREVLERYLFSRALKVSLLPVLLTISYKLLVNTTVREKSSNCPQAKKEYQTLQARCEEHDRSLPAYPQPSLSDVKQEIIRLSSILEDPESHSALQQALQLPDHALEAAYEAELSSWTSRGATNWTTEKKRLGLLKPRKPLSTQCLATTLPKSGKDLLSTAASLMHAIGVIVTSPWIIRTIGTDGKQKQFETKQLAEVFATNRVPGTGIDSVRTFPESRHVVVWVRSRPYRVEIIDTQGQPVSERSLTAVLQRILEHSSSDKIQRANIASLSTSLDRDTWAQAREDIMRSDGPSMQTLESAISSIALELGPVCTEAERFHMTMADTGNVYSDKTMSWSVFADGGLSARVDHSVADGGFFGRLLEVFMAVMARSSQRTILGRFLGLLDWSSQPTIPAASGLEITFHTVDTARPDLSLAYQPQYKKQVSFFEITLNPNALSHLRKTKLLNLTVQLAFQASLIQALETTKLLILEPTSVRQFADGRSDPNFVITSESIAFCKALAFAQQDHTALLPLFKNATTRYLALQNQAKAGSSISAGIAFLGAGLRSVTPSAETPSAERIVLARSLGKISNPIYFTGSPSAPAHEYFEAYIFADDQLALVYVGQSERLLVSIAASGKFRALLPRVRELMVDYLGVVARVAGLAGEGEA</sequence>
<evidence type="ECO:0000256" key="2">
    <source>
        <dbReference type="ARBA" id="ARBA00022679"/>
    </source>
</evidence>
<dbReference type="EMBL" id="PVWQ01000012">
    <property type="protein sequence ID" value="RDW67470.1"/>
    <property type="molecule type" value="Genomic_DNA"/>
</dbReference>
<evidence type="ECO:0000259" key="5">
    <source>
        <dbReference type="Pfam" id="PF00755"/>
    </source>
</evidence>
<keyword evidence="7" id="KW-1185">Reference proteome</keyword>
<proteinExistence type="inferred from homology"/>
<dbReference type="AlphaFoldDB" id="A0A3D8R0L6"/>
<protein>
    <recommendedName>
        <fullName evidence="5">Choline/carnitine acyltransferase domain-containing protein</fullName>
    </recommendedName>
</protein>
<dbReference type="InterPro" id="IPR042231">
    <property type="entry name" value="Cho/carn_acyl_trans_2"/>
</dbReference>
<dbReference type="Gene3D" id="3.30.559.10">
    <property type="entry name" value="Chloramphenicol acetyltransferase-like domain"/>
    <property type="match status" value="1"/>
</dbReference>
<gene>
    <name evidence="6" type="ORF">DSM5745_09336</name>
</gene>
<comment type="caution">
    <text evidence="6">The sequence shown here is derived from an EMBL/GenBank/DDBJ whole genome shotgun (WGS) entry which is preliminary data.</text>
</comment>
<keyword evidence="2" id="KW-0808">Transferase</keyword>
<comment type="similarity">
    <text evidence="1">Belongs to the carnitine/choline acetyltransferase family.</text>
</comment>
<dbReference type="RefSeq" id="XP_026600438.1">
    <property type="nucleotide sequence ID" value="XM_026751352.1"/>
</dbReference>
<dbReference type="GeneID" id="38119706"/>
<evidence type="ECO:0000256" key="1">
    <source>
        <dbReference type="ARBA" id="ARBA00005232"/>
    </source>
</evidence>
<accession>A0A3D8R0L6</accession>
<dbReference type="InterPro" id="IPR023213">
    <property type="entry name" value="CAT-like_dom_sf"/>
</dbReference>
<dbReference type="Gene3D" id="3.30.559.70">
    <property type="entry name" value="Choline/Carnitine o-acyltransferase, domain 2"/>
    <property type="match status" value="1"/>
</dbReference>
<dbReference type="InterPro" id="IPR000542">
    <property type="entry name" value="Carn_acyl_trans"/>
</dbReference>
<evidence type="ECO:0000256" key="3">
    <source>
        <dbReference type="ARBA" id="ARBA00023315"/>
    </source>
</evidence>
<name>A0A3D8R0L6_9EURO</name>
<evidence type="ECO:0000256" key="4">
    <source>
        <dbReference type="PIRSR" id="PIRSR600542-1"/>
    </source>
</evidence>
<dbReference type="SUPFAM" id="SSF52777">
    <property type="entry name" value="CoA-dependent acyltransferases"/>
    <property type="match status" value="2"/>
</dbReference>
<dbReference type="GO" id="GO:0016746">
    <property type="term" value="F:acyltransferase activity"/>
    <property type="evidence" value="ECO:0007669"/>
    <property type="project" value="UniProtKB-KW"/>
</dbReference>
<evidence type="ECO:0000313" key="6">
    <source>
        <dbReference type="EMBL" id="RDW67470.1"/>
    </source>
</evidence>
<reference evidence="6 7" key="1">
    <citation type="journal article" date="2018" name="IMA Fungus">
        <title>IMA Genome-F 9: Draft genome sequence of Annulohypoxylon stygium, Aspergillus mulundensis, Berkeleyomyces basicola (syn. Thielaviopsis basicola), Ceratocystis smalleyi, two Cercospora beticola strains, Coleophoma cylindrospora, Fusarium fracticaudum, Phialophora cf. hyalina, and Morchella septimelata.</title>
        <authorList>
            <person name="Wingfield B.D."/>
            <person name="Bills G.F."/>
            <person name="Dong Y."/>
            <person name="Huang W."/>
            <person name="Nel W.J."/>
            <person name="Swalarsk-Parry B.S."/>
            <person name="Vaghefi N."/>
            <person name="Wilken P.M."/>
            <person name="An Z."/>
            <person name="de Beer Z.W."/>
            <person name="De Vos L."/>
            <person name="Chen L."/>
            <person name="Duong T.A."/>
            <person name="Gao Y."/>
            <person name="Hammerbacher A."/>
            <person name="Kikkert J.R."/>
            <person name="Li Y."/>
            <person name="Li H."/>
            <person name="Li K."/>
            <person name="Li Q."/>
            <person name="Liu X."/>
            <person name="Ma X."/>
            <person name="Naidoo K."/>
            <person name="Pethybridge S.J."/>
            <person name="Sun J."/>
            <person name="Steenkamp E.T."/>
            <person name="van der Nest M.A."/>
            <person name="van Wyk S."/>
            <person name="Wingfield M.J."/>
            <person name="Xiong C."/>
            <person name="Yue Q."/>
            <person name="Zhang X."/>
        </authorList>
    </citation>
    <scope>NUCLEOTIDE SEQUENCE [LARGE SCALE GENOMIC DNA]</scope>
    <source>
        <strain evidence="6 7">DSM 5745</strain>
    </source>
</reference>
<evidence type="ECO:0000313" key="7">
    <source>
        <dbReference type="Proteomes" id="UP000256690"/>
    </source>
</evidence>
<organism evidence="6 7">
    <name type="scientific">Aspergillus mulundensis</name>
    <dbReference type="NCBI Taxonomy" id="1810919"/>
    <lineage>
        <taxon>Eukaryota</taxon>
        <taxon>Fungi</taxon>
        <taxon>Dikarya</taxon>
        <taxon>Ascomycota</taxon>
        <taxon>Pezizomycotina</taxon>
        <taxon>Eurotiomycetes</taxon>
        <taxon>Eurotiomycetidae</taxon>
        <taxon>Eurotiales</taxon>
        <taxon>Aspergillaceae</taxon>
        <taxon>Aspergillus</taxon>
        <taxon>Aspergillus subgen. Nidulantes</taxon>
    </lineage>
</organism>
<dbReference type="OrthoDB" id="4356693at2759"/>
<dbReference type="PANTHER" id="PTHR22589">
    <property type="entry name" value="CARNITINE O-ACYLTRANSFERASE"/>
    <property type="match status" value="1"/>
</dbReference>